<dbReference type="Proteomes" id="UP001235840">
    <property type="component" value="Unassembled WGS sequence"/>
</dbReference>
<sequence>MLSQNNGLKDDWKRLVTNCERKYSGFSTNFNAGIEEGEWNRYELLFDFNYLRQ</sequence>
<keyword evidence="2" id="KW-1185">Reference proteome</keyword>
<protein>
    <submittedName>
        <fullName evidence="1">Uncharacterized protein</fullName>
    </submittedName>
</protein>
<comment type="caution">
    <text evidence="1">The sequence shown here is derived from an EMBL/GenBank/DDBJ whole genome shotgun (WGS) entry which is preliminary data.</text>
</comment>
<gene>
    <name evidence="1" type="ORF">J2S11_001663</name>
</gene>
<organism evidence="1 2">
    <name type="scientific">Caldalkalibacillus horti</name>
    <dbReference type="NCBI Taxonomy" id="77523"/>
    <lineage>
        <taxon>Bacteria</taxon>
        <taxon>Bacillati</taxon>
        <taxon>Bacillota</taxon>
        <taxon>Bacilli</taxon>
        <taxon>Bacillales</taxon>
        <taxon>Bacillaceae</taxon>
        <taxon>Caldalkalibacillus</taxon>
    </lineage>
</organism>
<accession>A0ABT9VXQ9</accession>
<evidence type="ECO:0000313" key="2">
    <source>
        <dbReference type="Proteomes" id="UP001235840"/>
    </source>
</evidence>
<dbReference type="EMBL" id="JAUSTY010000005">
    <property type="protein sequence ID" value="MDQ0165762.1"/>
    <property type="molecule type" value="Genomic_DNA"/>
</dbReference>
<evidence type="ECO:0000313" key="1">
    <source>
        <dbReference type="EMBL" id="MDQ0165762.1"/>
    </source>
</evidence>
<reference evidence="1 2" key="1">
    <citation type="submission" date="2023-07" db="EMBL/GenBank/DDBJ databases">
        <title>Genomic Encyclopedia of Type Strains, Phase IV (KMG-IV): sequencing the most valuable type-strain genomes for metagenomic binning, comparative biology and taxonomic classification.</title>
        <authorList>
            <person name="Goeker M."/>
        </authorList>
    </citation>
    <scope>NUCLEOTIDE SEQUENCE [LARGE SCALE GENOMIC DNA]</scope>
    <source>
        <strain evidence="1 2">DSM 12751</strain>
    </source>
</reference>
<proteinExistence type="predicted"/>
<name>A0ABT9VXQ9_9BACI</name>